<dbReference type="Proteomes" id="UP000009232">
    <property type="component" value="Chromosome"/>
</dbReference>
<dbReference type="PROSITE" id="PS01124">
    <property type="entry name" value="HTH_ARAC_FAMILY_2"/>
    <property type="match status" value="1"/>
</dbReference>
<dbReference type="AlphaFoldDB" id="F6D8Y4"/>
<sequence>MSIKTYDIYQEFQAACHILDVDSEAVLRASKISLLTDNLQNLNVTSGQIATIFGELVMQYGKDDFHIKLADGFSKAAFGHSFLALQCSENLLMGIYRVARFKELIEPVRWHITEDDKRLSIELQRQADDFPLYGIGQIMSFLWLVKSCRNVSAKNIVPQRVAITDPAPHLTEISKQIGCEVEIADSAVIEFRLTDLEHRVLSVNNLVTKGLDTSITNTQSLKVDNQTFINLVYHIVNELLPSGEVSSQRVATRLSLSKRTLERRLSEQNTSLTDIVRHCRKDMAEHYLLNTHMPMTEITLMLGYRETTSFFRAFRSWFGCSLKAFKEGASRHS</sequence>
<dbReference type="PANTHER" id="PTHR47894">
    <property type="entry name" value="HTH-TYPE TRANSCRIPTIONAL REGULATOR GADX"/>
    <property type="match status" value="1"/>
</dbReference>
<dbReference type="RefSeq" id="WP_013835760.1">
    <property type="nucleotide sequence ID" value="NC_015581.1"/>
</dbReference>
<dbReference type="Pfam" id="PF12625">
    <property type="entry name" value="Arabinose_bd"/>
    <property type="match status" value="1"/>
</dbReference>
<dbReference type="SMART" id="SM00342">
    <property type="entry name" value="HTH_ARAC"/>
    <property type="match status" value="1"/>
</dbReference>
<dbReference type="Gene3D" id="1.10.10.60">
    <property type="entry name" value="Homeodomain-like"/>
    <property type="match status" value="1"/>
</dbReference>
<keyword evidence="6" id="KW-1185">Reference proteome</keyword>
<dbReference type="KEGG" id="tcy:Thicy_1217"/>
<dbReference type="STRING" id="717773.Thicy_1217"/>
<proteinExistence type="predicted"/>
<feature type="domain" description="HTH araC/xylS-type" evidence="4">
    <location>
        <begin position="230"/>
        <end position="328"/>
    </location>
</feature>
<keyword evidence="2" id="KW-0238">DNA-binding</keyword>
<accession>F6D8Y4</accession>
<dbReference type="GO" id="GO:0000976">
    <property type="term" value="F:transcription cis-regulatory region binding"/>
    <property type="evidence" value="ECO:0007669"/>
    <property type="project" value="TreeGrafter"/>
</dbReference>
<evidence type="ECO:0000313" key="5">
    <source>
        <dbReference type="EMBL" id="AEG31984.1"/>
    </source>
</evidence>
<evidence type="ECO:0000259" key="4">
    <source>
        <dbReference type="PROSITE" id="PS01124"/>
    </source>
</evidence>
<reference evidence="5 6" key="1">
    <citation type="submission" date="2011-05" db="EMBL/GenBank/DDBJ databases">
        <title>Complete sequence of Thioalkalimicrobium cyclicum ALM1.</title>
        <authorList>
            <consortium name="US DOE Joint Genome Institute"/>
            <person name="Lucas S."/>
            <person name="Han J."/>
            <person name="Lapidus A."/>
            <person name="Cheng J.-F."/>
            <person name="Goodwin L."/>
            <person name="Pitluck S."/>
            <person name="Peters L."/>
            <person name="Mikhailova N."/>
            <person name="Davenport K."/>
            <person name="Han C."/>
            <person name="Tapia R."/>
            <person name="Land M."/>
            <person name="Hauser L."/>
            <person name="Kyrpides N."/>
            <person name="Ivanova N."/>
            <person name="Pagani I."/>
            <person name="Kappler U."/>
            <person name="Woyke T."/>
        </authorList>
    </citation>
    <scope>NUCLEOTIDE SEQUENCE [LARGE SCALE GENOMIC DNA]</scope>
    <source>
        <strain evidence="6">DSM 14477 / JCM 11371 / ALM1</strain>
    </source>
</reference>
<dbReference type="SUPFAM" id="SSF46689">
    <property type="entry name" value="Homeodomain-like"/>
    <property type="match status" value="1"/>
</dbReference>
<dbReference type="PANTHER" id="PTHR47894:SF4">
    <property type="entry name" value="HTH-TYPE TRANSCRIPTIONAL REGULATOR GADX"/>
    <property type="match status" value="1"/>
</dbReference>
<organism evidence="5 6">
    <name type="scientific">Thiomicrospira cyclica (strain DSM 14477 / JCM 11371 / ALM1)</name>
    <name type="common">Thioalkalimicrobium cyclicum</name>
    <dbReference type="NCBI Taxonomy" id="717773"/>
    <lineage>
        <taxon>Bacteria</taxon>
        <taxon>Pseudomonadati</taxon>
        <taxon>Pseudomonadota</taxon>
        <taxon>Gammaproteobacteria</taxon>
        <taxon>Thiotrichales</taxon>
        <taxon>Piscirickettsiaceae</taxon>
        <taxon>Thiomicrospira</taxon>
    </lineage>
</organism>
<dbReference type="EMBL" id="CP002776">
    <property type="protein sequence ID" value="AEG31984.1"/>
    <property type="molecule type" value="Genomic_DNA"/>
</dbReference>
<evidence type="ECO:0000313" key="6">
    <source>
        <dbReference type="Proteomes" id="UP000009232"/>
    </source>
</evidence>
<dbReference type="GO" id="GO:0003700">
    <property type="term" value="F:DNA-binding transcription factor activity"/>
    <property type="evidence" value="ECO:0007669"/>
    <property type="project" value="InterPro"/>
</dbReference>
<dbReference type="HOGENOM" id="CLU_047522_1_1_6"/>
<protein>
    <submittedName>
        <fullName evidence="5">Helix-turn-helix, AraC domain protein</fullName>
    </submittedName>
</protein>
<evidence type="ECO:0000256" key="1">
    <source>
        <dbReference type="ARBA" id="ARBA00023015"/>
    </source>
</evidence>
<dbReference type="GO" id="GO:0005829">
    <property type="term" value="C:cytosol"/>
    <property type="evidence" value="ECO:0007669"/>
    <property type="project" value="TreeGrafter"/>
</dbReference>
<dbReference type="Pfam" id="PF12833">
    <property type="entry name" value="HTH_18"/>
    <property type="match status" value="1"/>
</dbReference>
<dbReference type="InterPro" id="IPR009057">
    <property type="entry name" value="Homeodomain-like_sf"/>
</dbReference>
<keyword evidence="3" id="KW-0804">Transcription</keyword>
<evidence type="ECO:0000256" key="2">
    <source>
        <dbReference type="ARBA" id="ARBA00023125"/>
    </source>
</evidence>
<gene>
    <name evidence="5" type="ordered locus">Thicy_1217</name>
</gene>
<dbReference type="InterPro" id="IPR018060">
    <property type="entry name" value="HTH_AraC"/>
</dbReference>
<dbReference type="eggNOG" id="COG2207">
    <property type="taxonomic scope" value="Bacteria"/>
</dbReference>
<evidence type="ECO:0000256" key="3">
    <source>
        <dbReference type="ARBA" id="ARBA00023163"/>
    </source>
</evidence>
<keyword evidence="1" id="KW-0805">Transcription regulation</keyword>
<dbReference type="InterPro" id="IPR032687">
    <property type="entry name" value="AraC-type_N"/>
</dbReference>
<name>F6D8Y4_THICA</name>